<name>A0A098S2R7_9BACT</name>
<proteinExistence type="predicted"/>
<dbReference type="RefSeq" id="WP_044225248.1">
    <property type="nucleotide sequence ID" value="NZ_JBKAGJ010000054.1"/>
</dbReference>
<dbReference type="Proteomes" id="UP000029736">
    <property type="component" value="Unassembled WGS sequence"/>
</dbReference>
<protein>
    <recommendedName>
        <fullName evidence="1">Secretion system C-terminal sorting domain-containing protein</fullName>
    </recommendedName>
</protein>
<dbReference type="Pfam" id="PF18962">
    <property type="entry name" value="Por_Secre_tail"/>
    <property type="match status" value="1"/>
</dbReference>
<gene>
    <name evidence="2" type="ORF">IX84_21785</name>
</gene>
<dbReference type="OrthoDB" id="849076at2"/>
<dbReference type="STRING" id="1524460.IX84_21785"/>
<evidence type="ECO:0000313" key="3">
    <source>
        <dbReference type="Proteomes" id="UP000029736"/>
    </source>
</evidence>
<dbReference type="InterPro" id="IPR026444">
    <property type="entry name" value="Secre_tail"/>
</dbReference>
<dbReference type="EMBL" id="JPOS01000079">
    <property type="protein sequence ID" value="KGE86420.1"/>
    <property type="molecule type" value="Genomic_DNA"/>
</dbReference>
<keyword evidence="3" id="KW-1185">Reference proteome</keyword>
<comment type="caution">
    <text evidence="2">The sequence shown here is derived from an EMBL/GenBank/DDBJ whole genome shotgun (WGS) entry which is preliminary data.</text>
</comment>
<feature type="domain" description="Secretion system C-terminal sorting" evidence="1">
    <location>
        <begin position="271"/>
        <end position="346"/>
    </location>
</feature>
<sequence>MRAIALIYSVIFFVFTAISVEAQHIRGAEIASKDVAGKTIYLRLFYLVEIPEIQTPIIAWGDGNSSLLEHFGTAYLEDSELYRIEYGTHYTYDTSGMFELLFQDSFLIPEVRNIDQSEIRTISIRDSIYIFPEDNGWQENFFNPTAGRRNFEVRSDGVLTHQLIRLPDSSNSGYHFFSYTYEIVPFPAEGFLDTIPSEDLYIENDMLYWDKPKAPGIYALGVKMIQKGEDYSGVTDSITLSTTTIGLMFEIDEEMIVSQHEVESTKDGFWLFPNPVTSTLQLQLQHTQSTQGKLQIENLSGQTLHTEALNLGPVLQSWQVDVADWPSGVYVVRLQAGAEQVVRKFVKE</sequence>
<dbReference type="AlphaFoldDB" id="A0A098S2R7"/>
<accession>A0A098S2R7</accession>
<dbReference type="NCBIfam" id="TIGR04183">
    <property type="entry name" value="Por_Secre_tail"/>
    <property type="match status" value="1"/>
</dbReference>
<reference evidence="2 3" key="1">
    <citation type="journal article" date="2014" name="Int. J. Syst. Evol. Microbiol.">
        <title>Phaeodactylibacter xiamenensis gen. nov., sp. nov., a member of the family Saprospiraceae isolated from the marine alga Phaeodactylum tricornutum.</title>
        <authorList>
            <person name="Chen Z.Jr."/>
            <person name="Lei X."/>
            <person name="Lai Q."/>
            <person name="Li Y."/>
            <person name="Zhang B."/>
            <person name="Zhang J."/>
            <person name="Zhang H."/>
            <person name="Yang L."/>
            <person name="Zheng W."/>
            <person name="Tian Y."/>
            <person name="Yu Z."/>
            <person name="Xu H.Jr."/>
            <person name="Zheng T."/>
        </authorList>
    </citation>
    <scope>NUCLEOTIDE SEQUENCE [LARGE SCALE GENOMIC DNA]</scope>
    <source>
        <strain evidence="2 3">KD52</strain>
    </source>
</reference>
<organism evidence="2 3">
    <name type="scientific">Phaeodactylibacter xiamenensis</name>
    <dbReference type="NCBI Taxonomy" id="1524460"/>
    <lineage>
        <taxon>Bacteria</taxon>
        <taxon>Pseudomonadati</taxon>
        <taxon>Bacteroidota</taxon>
        <taxon>Saprospiria</taxon>
        <taxon>Saprospirales</taxon>
        <taxon>Haliscomenobacteraceae</taxon>
        <taxon>Phaeodactylibacter</taxon>
    </lineage>
</organism>
<evidence type="ECO:0000313" key="2">
    <source>
        <dbReference type="EMBL" id="KGE86420.1"/>
    </source>
</evidence>
<evidence type="ECO:0000259" key="1">
    <source>
        <dbReference type="Pfam" id="PF18962"/>
    </source>
</evidence>